<keyword evidence="11" id="KW-0539">Nucleus</keyword>
<evidence type="ECO:0000313" key="16">
    <source>
        <dbReference type="Proteomes" id="UP000472271"/>
    </source>
</evidence>
<dbReference type="FunCoup" id="A0A672YRI5">
    <property type="interactions" value="1"/>
</dbReference>
<evidence type="ECO:0000256" key="5">
    <source>
        <dbReference type="ARBA" id="ARBA00022771"/>
    </source>
</evidence>
<dbReference type="Proteomes" id="UP000472271">
    <property type="component" value="Unassembled WGS sequence"/>
</dbReference>
<name>A0A672YRI5_9TELE</name>
<feature type="region of interest" description="Disordered" evidence="13">
    <location>
        <begin position="1"/>
        <end position="35"/>
    </location>
</feature>
<evidence type="ECO:0000259" key="14">
    <source>
        <dbReference type="PROSITE" id="PS50157"/>
    </source>
</evidence>
<sequence>MATGTQGHRDHVPDKAKLAPPAGRRRRAEGKPKKNFPCQECQKAFNSLEKLKVHSYSHTGERPYRCSHQDCTKAFVSKYKLLRHMATHSPEKNHKCSYCEKMFHRKDHLKNHLHTHDPYKEAFACQECGKSYNTKLGFKRHLALHAANSGDLTCQVCLQPFPSTGVLLEHLKTHAGKSSGGTKEKKHRCEHCERRFYTRKDVRRHMVVHTGRKDFLCQYCAQRFGRKDHLTRHMKKSHARELLRVKSEPADSLEPAVYDLASGSREQNLKGELETYLMELQSDVALSKMSTSVAGGAVAGDSLASSSSLMDFSQLFNFLPLNGPPYNQAGGGGGGPAVGYPPAEEATPIVQLPPQNPQGPDSAESSLQGLSTSFISNLSSPTTLPRFHQAFQ</sequence>
<dbReference type="SUPFAM" id="SSF57667">
    <property type="entry name" value="beta-beta-alpha zinc fingers"/>
    <property type="match status" value="4"/>
</dbReference>
<dbReference type="AlphaFoldDB" id="A0A672YRI5"/>
<evidence type="ECO:0000256" key="11">
    <source>
        <dbReference type="ARBA" id="ARBA00023242"/>
    </source>
</evidence>
<evidence type="ECO:0000256" key="6">
    <source>
        <dbReference type="ARBA" id="ARBA00022833"/>
    </source>
</evidence>
<evidence type="ECO:0000256" key="13">
    <source>
        <dbReference type="SAM" id="MobiDB-lite"/>
    </source>
</evidence>
<dbReference type="InterPro" id="IPR050331">
    <property type="entry name" value="Zinc_finger"/>
</dbReference>
<dbReference type="Gene3D" id="3.30.160.60">
    <property type="entry name" value="Classic Zinc Finger"/>
    <property type="match status" value="6"/>
</dbReference>
<evidence type="ECO:0000256" key="12">
    <source>
        <dbReference type="PROSITE-ProRule" id="PRU00042"/>
    </source>
</evidence>
<protein>
    <submittedName>
        <fullName evidence="15">Pleiomorphic adenoma gene 1</fullName>
    </submittedName>
</protein>
<dbReference type="GO" id="GO:0005634">
    <property type="term" value="C:nucleus"/>
    <property type="evidence" value="ECO:0007669"/>
    <property type="project" value="UniProtKB-SubCell"/>
</dbReference>
<feature type="compositionally biased region" description="Basic and acidic residues" evidence="13">
    <location>
        <begin position="7"/>
        <end position="17"/>
    </location>
</feature>
<keyword evidence="5 12" id="KW-0863">Zinc-finger</keyword>
<dbReference type="Pfam" id="PF13912">
    <property type="entry name" value="zf-C2H2_6"/>
    <property type="match status" value="1"/>
</dbReference>
<feature type="domain" description="C2H2-type" evidence="14">
    <location>
        <begin position="187"/>
        <end position="214"/>
    </location>
</feature>
<reference evidence="15" key="2">
    <citation type="submission" date="2025-09" db="UniProtKB">
        <authorList>
            <consortium name="Ensembl"/>
        </authorList>
    </citation>
    <scope>IDENTIFICATION</scope>
</reference>
<dbReference type="GO" id="GO:0008270">
    <property type="term" value="F:zinc ion binding"/>
    <property type="evidence" value="ECO:0007669"/>
    <property type="project" value="UniProtKB-KW"/>
</dbReference>
<evidence type="ECO:0000256" key="8">
    <source>
        <dbReference type="ARBA" id="ARBA00023125"/>
    </source>
</evidence>
<dbReference type="FunFam" id="3.30.160.60:FF:000231">
    <property type="entry name" value="PLAG1 like zinc finger 2"/>
    <property type="match status" value="1"/>
</dbReference>
<dbReference type="PANTHER" id="PTHR16515">
    <property type="entry name" value="PR DOMAIN ZINC FINGER PROTEIN"/>
    <property type="match status" value="1"/>
</dbReference>
<proteinExistence type="inferred from homology"/>
<dbReference type="GO" id="GO:0010557">
    <property type="term" value="P:positive regulation of macromolecule biosynthetic process"/>
    <property type="evidence" value="ECO:0007669"/>
    <property type="project" value="UniProtKB-ARBA"/>
</dbReference>
<dbReference type="PROSITE" id="PS50157">
    <property type="entry name" value="ZINC_FINGER_C2H2_2"/>
    <property type="match status" value="7"/>
</dbReference>
<keyword evidence="9" id="KW-0010">Activator</keyword>
<dbReference type="FunFam" id="3.30.160.60:FF:000256">
    <property type="entry name" value="PLAG1 like zinc finger 2"/>
    <property type="match status" value="1"/>
</dbReference>
<feature type="domain" description="C2H2-type" evidence="14">
    <location>
        <begin position="64"/>
        <end position="93"/>
    </location>
</feature>
<keyword evidence="7" id="KW-0805">Transcription regulation</keyword>
<dbReference type="InterPro" id="IPR036236">
    <property type="entry name" value="Znf_C2H2_sf"/>
</dbReference>
<feature type="domain" description="C2H2-type" evidence="14">
    <location>
        <begin position="36"/>
        <end position="63"/>
    </location>
</feature>
<feature type="region of interest" description="Disordered" evidence="13">
    <location>
        <begin position="327"/>
        <end position="367"/>
    </location>
</feature>
<evidence type="ECO:0000256" key="1">
    <source>
        <dbReference type="ARBA" id="ARBA00004123"/>
    </source>
</evidence>
<dbReference type="Ensembl" id="ENSSORT00005007464.1">
    <property type="protein sequence ID" value="ENSSORP00005007193.1"/>
    <property type="gene ID" value="ENSSORG00005004127.1"/>
</dbReference>
<evidence type="ECO:0000256" key="10">
    <source>
        <dbReference type="ARBA" id="ARBA00023163"/>
    </source>
</evidence>
<keyword evidence="10" id="KW-0804">Transcription</keyword>
<evidence type="ECO:0000256" key="7">
    <source>
        <dbReference type="ARBA" id="ARBA00023015"/>
    </source>
</evidence>
<accession>A0A672YRI5</accession>
<feature type="domain" description="C2H2-type" evidence="14">
    <location>
        <begin position="215"/>
        <end position="243"/>
    </location>
</feature>
<evidence type="ECO:0000256" key="3">
    <source>
        <dbReference type="ARBA" id="ARBA00022723"/>
    </source>
</evidence>
<feature type="domain" description="C2H2-type" evidence="14">
    <location>
        <begin position="94"/>
        <end position="121"/>
    </location>
</feature>
<keyword evidence="16" id="KW-1185">Reference proteome</keyword>
<keyword evidence="4" id="KW-0677">Repeat</keyword>
<keyword evidence="8" id="KW-0238">DNA-binding</keyword>
<dbReference type="PANTHER" id="PTHR16515:SF23">
    <property type="entry name" value="PLAG1 LIKE ZINC FINGER 1"/>
    <property type="match status" value="1"/>
</dbReference>
<dbReference type="InParanoid" id="A0A672YRI5"/>
<organism evidence="15 16">
    <name type="scientific">Sphaeramia orbicularis</name>
    <name type="common">orbiculate cardinalfish</name>
    <dbReference type="NCBI Taxonomy" id="375764"/>
    <lineage>
        <taxon>Eukaryota</taxon>
        <taxon>Metazoa</taxon>
        <taxon>Chordata</taxon>
        <taxon>Craniata</taxon>
        <taxon>Vertebrata</taxon>
        <taxon>Euteleostomi</taxon>
        <taxon>Actinopterygii</taxon>
        <taxon>Neopterygii</taxon>
        <taxon>Teleostei</taxon>
        <taxon>Neoteleostei</taxon>
        <taxon>Acanthomorphata</taxon>
        <taxon>Gobiaria</taxon>
        <taxon>Kurtiformes</taxon>
        <taxon>Apogonoidei</taxon>
        <taxon>Apogonidae</taxon>
        <taxon>Apogoninae</taxon>
        <taxon>Sphaeramia</taxon>
    </lineage>
</organism>
<dbReference type="PROSITE" id="PS00028">
    <property type="entry name" value="ZINC_FINGER_C2H2_1"/>
    <property type="match status" value="7"/>
</dbReference>
<keyword evidence="6" id="KW-0862">Zinc</keyword>
<evidence type="ECO:0000256" key="2">
    <source>
        <dbReference type="ARBA" id="ARBA00006991"/>
    </source>
</evidence>
<comment type="similarity">
    <text evidence="2">Belongs to the krueppel C2H2-type zinc-finger protein family.</text>
</comment>
<dbReference type="GO" id="GO:0003677">
    <property type="term" value="F:DNA binding"/>
    <property type="evidence" value="ECO:0007669"/>
    <property type="project" value="UniProtKB-KW"/>
</dbReference>
<dbReference type="GO" id="GO:0010468">
    <property type="term" value="P:regulation of gene expression"/>
    <property type="evidence" value="ECO:0007669"/>
    <property type="project" value="TreeGrafter"/>
</dbReference>
<feature type="domain" description="C2H2-type" evidence="14">
    <location>
        <begin position="123"/>
        <end position="150"/>
    </location>
</feature>
<keyword evidence="3" id="KW-0479">Metal-binding</keyword>
<comment type="subcellular location">
    <subcellularLocation>
        <location evidence="1">Nucleus</location>
    </subcellularLocation>
</comment>
<dbReference type="Pfam" id="PF00096">
    <property type="entry name" value="zf-C2H2"/>
    <property type="match status" value="3"/>
</dbReference>
<evidence type="ECO:0000313" key="15">
    <source>
        <dbReference type="Ensembl" id="ENSSORP00005007193.1"/>
    </source>
</evidence>
<dbReference type="InterPro" id="IPR013087">
    <property type="entry name" value="Znf_C2H2_type"/>
</dbReference>
<reference evidence="15" key="1">
    <citation type="submission" date="2025-08" db="UniProtKB">
        <authorList>
            <consortium name="Ensembl"/>
        </authorList>
    </citation>
    <scope>IDENTIFICATION</scope>
</reference>
<dbReference type="FunFam" id="3.30.160.60:FF:000072">
    <property type="entry name" value="zinc finger protein 143 isoform X1"/>
    <property type="match status" value="1"/>
</dbReference>
<dbReference type="FunFam" id="3.30.160.60:FF:000425">
    <property type="entry name" value="PLAG1 like zinc finger 1"/>
    <property type="match status" value="1"/>
</dbReference>
<feature type="domain" description="C2H2-type" evidence="14">
    <location>
        <begin position="152"/>
        <end position="179"/>
    </location>
</feature>
<dbReference type="SMART" id="SM00355">
    <property type="entry name" value="ZnF_C2H2"/>
    <property type="match status" value="7"/>
</dbReference>
<evidence type="ECO:0000256" key="9">
    <source>
        <dbReference type="ARBA" id="ARBA00023159"/>
    </source>
</evidence>
<gene>
    <name evidence="15" type="primary">plag1</name>
</gene>
<evidence type="ECO:0000256" key="4">
    <source>
        <dbReference type="ARBA" id="ARBA00022737"/>
    </source>
</evidence>